<dbReference type="EMBL" id="JAIHOM010000001">
    <property type="protein sequence ID" value="MCW6034693.1"/>
    <property type="molecule type" value="Genomic_DNA"/>
</dbReference>
<dbReference type="GO" id="GO:0005840">
    <property type="term" value="C:ribosome"/>
    <property type="evidence" value="ECO:0007669"/>
    <property type="project" value="UniProtKB-KW"/>
</dbReference>
<dbReference type="InterPro" id="IPR013823">
    <property type="entry name" value="Ribosomal_bL12_C"/>
</dbReference>
<dbReference type="SUPFAM" id="SSF48300">
    <property type="entry name" value="Ribosomal protein L7/12, oligomerisation (N-terminal) domain"/>
    <property type="match status" value="1"/>
</dbReference>
<organism evidence="7 8">
    <name type="scientific">Spirulina subsalsa FACHB-351</name>
    <dbReference type="NCBI Taxonomy" id="234711"/>
    <lineage>
        <taxon>Bacteria</taxon>
        <taxon>Bacillati</taxon>
        <taxon>Cyanobacteriota</taxon>
        <taxon>Cyanophyceae</taxon>
        <taxon>Spirulinales</taxon>
        <taxon>Spirulinaceae</taxon>
        <taxon>Spirulina</taxon>
    </lineage>
</organism>
<dbReference type="Pfam" id="PF00542">
    <property type="entry name" value="Ribosomal_L12"/>
    <property type="match status" value="1"/>
</dbReference>
<evidence type="ECO:0000256" key="2">
    <source>
        <dbReference type="ARBA" id="ARBA00022980"/>
    </source>
</evidence>
<dbReference type="PANTHER" id="PTHR45987">
    <property type="entry name" value="39S RIBOSOMAL PROTEIN L12"/>
    <property type="match status" value="1"/>
</dbReference>
<comment type="similarity">
    <text evidence="1">Belongs to the bacterial ribosomal protein bL12 family.</text>
</comment>
<feature type="domain" description="Large ribosomal subunit protein bL12 oligomerization" evidence="6">
    <location>
        <begin position="7"/>
        <end position="37"/>
    </location>
</feature>
<gene>
    <name evidence="7" type="ORF">K4A83_00170</name>
</gene>
<keyword evidence="8" id="KW-1185">Reference proteome</keyword>
<keyword evidence="2 7" id="KW-0689">Ribosomal protein</keyword>
<dbReference type="Pfam" id="PF16320">
    <property type="entry name" value="Ribosomal_L12_N"/>
    <property type="match status" value="1"/>
</dbReference>
<evidence type="ECO:0000256" key="3">
    <source>
        <dbReference type="ARBA" id="ARBA00023274"/>
    </source>
</evidence>
<dbReference type="SUPFAM" id="SSF54736">
    <property type="entry name" value="ClpS-like"/>
    <property type="match status" value="1"/>
</dbReference>
<dbReference type="RefSeq" id="WP_265262345.1">
    <property type="nucleotide sequence ID" value="NZ_JAIHOM010000001.1"/>
</dbReference>
<protein>
    <recommendedName>
        <fullName evidence="4">50S ribosomal protein L7/L12</fullName>
    </recommendedName>
</protein>
<accession>A0ABT3KZL3</accession>
<dbReference type="PANTHER" id="PTHR45987:SF4">
    <property type="entry name" value="LARGE RIBOSOMAL SUBUNIT PROTEIN BL12M"/>
    <property type="match status" value="1"/>
</dbReference>
<reference evidence="7 8" key="1">
    <citation type="submission" date="2021-08" db="EMBL/GenBank/DDBJ databases">
        <title>Draft genome sequence of Spirulina subsalsa with high tolerance to salinity and hype-accumulation of phycocyanin.</title>
        <authorList>
            <person name="Pei H."/>
            <person name="Jiang L."/>
        </authorList>
    </citation>
    <scope>NUCLEOTIDE SEQUENCE [LARGE SCALE GENOMIC DNA]</scope>
    <source>
        <strain evidence="7 8">FACHB-351</strain>
    </source>
</reference>
<evidence type="ECO:0000313" key="7">
    <source>
        <dbReference type="EMBL" id="MCW6034693.1"/>
    </source>
</evidence>
<feature type="domain" description="Large ribosomal subunit protein bL12 C-terminal" evidence="5">
    <location>
        <begin position="83"/>
        <end position="150"/>
    </location>
</feature>
<evidence type="ECO:0000259" key="6">
    <source>
        <dbReference type="Pfam" id="PF16320"/>
    </source>
</evidence>
<comment type="caution">
    <text evidence="7">The sequence shown here is derived from an EMBL/GenBank/DDBJ whole genome shotgun (WGS) entry which is preliminary data.</text>
</comment>
<dbReference type="InterPro" id="IPR000206">
    <property type="entry name" value="Ribosomal_bL12"/>
</dbReference>
<dbReference type="Gene3D" id="1.20.5.710">
    <property type="entry name" value="Single helix bin"/>
    <property type="match status" value="1"/>
</dbReference>
<evidence type="ECO:0000259" key="5">
    <source>
        <dbReference type="Pfam" id="PF00542"/>
    </source>
</evidence>
<evidence type="ECO:0000256" key="1">
    <source>
        <dbReference type="ARBA" id="ARBA00007197"/>
    </source>
</evidence>
<dbReference type="InterPro" id="IPR014719">
    <property type="entry name" value="Ribosomal_bL12_C/ClpS-like"/>
</dbReference>
<dbReference type="Proteomes" id="UP001526426">
    <property type="component" value="Unassembled WGS sequence"/>
</dbReference>
<evidence type="ECO:0000256" key="4">
    <source>
        <dbReference type="ARBA" id="ARBA00035412"/>
    </source>
</evidence>
<dbReference type="InterPro" id="IPR008932">
    <property type="entry name" value="Ribosomal_bL12_oligo"/>
</dbReference>
<evidence type="ECO:0000313" key="8">
    <source>
        <dbReference type="Proteomes" id="UP001526426"/>
    </source>
</evidence>
<proteinExistence type="inferred from homology"/>
<keyword evidence="3" id="KW-0687">Ribonucleoprotein</keyword>
<dbReference type="InterPro" id="IPR036235">
    <property type="entry name" value="Ribosomal_bL12_oligo_N_sf"/>
</dbReference>
<dbReference type="Gene3D" id="3.30.1390.10">
    <property type="match status" value="1"/>
</dbReference>
<sequence length="150" mass="16610">MSTKVLNIIEQMKTLTLVEAAELFREIEHHFGVEASPLTVKFGSPGMTEKMSAREIYTSEMSTQEIMINGIASPAIYNSAQAVDVILEFIPPNRKTAITKVVWNVTGVGFKQAKLMVKKPPVVLKESIPSHDAMNIKKYLESFGAKVSLQ</sequence>
<name>A0ABT3KZL3_9CYAN</name>